<feature type="domain" description="DNA2/NAM7 helicase-like C-terminal" evidence="4">
    <location>
        <begin position="1002"/>
        <end position="1217"/>
    </location>
</feature>
<proteinExistence type="predicted"/>
<evidence type="ECO:0000313" key="5">
    <source>
        <dbReference type="EMBL" id="OZS78168.1"/>
    </source>
</evidence>
<keyword evidence="6" id="KW-1185">Reference proteome</keyword>
<name>A0A264W3I4_9BACL</name>
<gene>
    <name evidence="5" type="ORF">CF394_08015</name>
</gene>
<feature type="coiled-coil region" evidence="1">
    <location>
        <begin position="435"/>
        <end position="507"/>
    </location>
</feature>
<dbReference type="Pfam" id="PF13087">
    <property type="entry name" value="AAA_12"/>
    <property type="match status" value="1"/>
</dbReference>
<accession>A0A264W3I4</accession>
<dbReference type="InterPro" id="IPR027417">
    <property type="entry name" value="P-loop_NTPase"/>
</dbReference>
<evidence type="ECO:0000313" key="6">
    <source>
        <dbReference type="Proteomes" id="UP000217065"/>
    </source>
</evidence>
<dbReference type="Proteomes" id="UP000217065">
    <property type="component" value="Unassembled WGS sequence"/>
</dbReference>
<sequence length="1268" mass="146633">MRDTMTTERLFTCPVRLTKAVQEAFKRFGWAETGFLTQQPIFTVQIEKNKESEQTATKVLLYFTHFSQPDNAGKMPVLTLLEEDHVLTAVHFMMVPKKIGQPTNWRRSVQLAFAPDARIKNPMPPAFREWLQDLPFANERTDYVRKRIAGWEGYLAIQEQQLDIPDIKFRYQDVAVQKDFRKLTLYQVELKPEEWKQMRQMDIKLLSLGKEVGKVSKANPRDRILEIDVLSYMEDVIRRTPLDRLGHDAVVSNFASLSQIRRLRSGFQQLERGQAENPLLEQILFEETPPVAPLRTIPKLTFSHPLNPFQRRAVEGAIAAEDLYVIQGPPGTGKTTVISEICLQNAKAGLRTLVASQSNLAVDNALSRLLANKDIRILRVGRTESIEEEGQRFIEENIGQYWRDVTLKTVTDAVSERAPRLQHITSELARLRPLFQETEVRLEKCQRAVQKKERALAEQKVLQTELTELLTNMEQIKEQRTRLQEQVEKASQKVLDAQEVKAQLEEKQKGYPEPQVIQSDIMEKRERIQAVNQLLEIKTLLQERETTLQQIEEIERELAGLESKLQVMDSEIEEIRQLRSVAAIHQMLEREPAFATARVLFKVKGIEGIRGLVKTYHPAKELYARYDKALLYFIGLLKEKKRPVRPVAEPTFTHPELERYLEQGRHWIRMKQLPSTRELADYVQGLYTRMRYLAAIDAYYEELVVRGESELELLRTELQEQALLQNQQERKQARTFEERKEHLSELLAEQTSRWNEVNGETVRSQLEEVDATSKFTLERELVTLERLRVEIESFEATYQMACDSLSETEKESHTAQKQLTTFLTESAGYDEERTRLEQEIRLLEPLVSEKPEEQLEAVQKEWLSLKFELDKYEKEDKEAPVHQALQTQWQELLEQASAEDVDEIRKLNVKYANVIGTTCVASARKDFIENYPSFDVVIIDEVSKATPPELLLPMLKGKKVILVGDHHQLPPLLGDDTLEETLAQLIEEQTEFTGKQELESLLKESLFERLYKHLPATHKTMLAIQYRMHETIMETIAPFYQYEQDALSCGLEDSESQRAHGLATSWLRKKDHVVWVDLPNQQGFLEERAKGGSSLWNPAELEVTKKALIDLNAAVERSKQQGLFPLDAQKTVGVISFYGEQVKQLDRLIQQELRLPHLHMRTGTVDRFQGMEMEVIVLSMVRNQTEGRGDIGFANDYRRLNVALSRAKELLILIGSQEMFTRRVKREATRAMYGHVVQLVDRLETRRTPEEVTGDGRATSEIEEPITS</sequence>
<evidence type="ECO:0008006" key="7">
    <source>
        <dbReference type="Google" id="ProtNLM"/>
    </source>
</evidence>
<dbReference type="EMBL" id="NOKQ01000204">
    <property type="protein sequence ID" value="OZS78168.1"/>
    <property type="molecule type" value="Genomic_DNA"/>
</dbReference>
<dbReference type="PANTHER" id="PTHR10887:SF495">
    <property type="entry name" value="HELICASE SENATAXIN ISOFORM X1-RELATED"/>
    <property type="match status" value="1"/>
</dbReference>
<dbReference type="CDD" id="cd18808">
    <property type="entry name" value="SF1_C_Upf1"/>
    <property type="match status" value="1"/>
</dbReference>
<evidence type="ECO:0000256" key="1">
    <source>
        <dbReference type="SAM" id="Coils"/>
    </source>
</evidence>
<evidence type="ECO:0000259" key="4">
    <source>
        <dbReference type="Pfam" id="PF13087"/>
    </source>
</evidence>
<feature type="region of interest" description="Disordered" evidence="2">
    <location>
        <begin position="1247"/>
        <end position="1268"/>
    </location>
</feature>
<dbReference type="PANTHER" id="PTHR10887">
    <property type="entry name" value="DNA2/NAM7 HELICASE FAMILY"/>
    <property type="match status" value="1"/>
</dbReference>
<dbReference type="Pfam" id="PF13086">
    <property type="entry name" value="AAA_11"/>
    <property type="match status" value="2"/>
</dbReference>
<comment type="caution">
    <text evidence="5">The sequence shown here is derived from an EMBL/GenBank/DDBJ whole genome shotgun (WGS) entry which is preliminary data.</text>
</comment>
<dbReference type="AlphaFoldDB" id="A0A264W3I4"/>
<dbReference type="InterPro" id="IPR041677">
    <property type="entry name" value="DNA2/NAM7_AAA_11"/>
</dbReference>
<reference evidence="5 6" key="1">
    <citation type="submission" date="2017-07" db="EMBL/GenBank/DDBJ databases">
        <title>Tetzosporium hominis gen.nov. sp.nov.</title>
        <authorList>
            <person name="Tetz G."/>
            <person name="Tetz V."/>
        </authorList>
    </citation>
    <scope>NUCLEOTIDE SEQUENCE [LARGE SCALE GENOMIC DNA]</scope>
    <source>
        <strain evidence="5 6">VT-49</strain>
    </source>
</reference>
<feature type="coiled-coil region" evidence="1">
    <location>
        <begin position="537"/>
        <end position="578"/>
    </location>
</feature>
<dbReference type="InterPro" id="IPR047187">
    <property type="entry name" value="SF1_C_Upf1"/>
</dbReference>
<dbReference type="OrthoDB" id="9757917at2"/>
<feature type="domain" description="DNA2/NAM7 helicase helicase" evidence="3">
    <location>
        <begin position="306"/>
        <end position="506"/>
    </location>
</feature>
<dbReference type="InterPro" id="IPR041679">
    <property type="entry name" value="DNA2/NAM7-like_C"/>
</dbReference>
<dbReference type="InterPro" id="IPR045055">
    <property type="entry name" value="DNA2/NAM7-like"/>
</dbReference>
<dbReference type="GO" id="GO:0004386">
    <property type="term" value="F:helicase activity"/>
    <property type="evidence" value="ECO:0007669"/>
    <property type="project" value="InterPro"/>
</dbReference>
<evidence type="ECO:0000256" key="2">
    <source>
        <dbReference type="SAM" id="MobiDB-lite"/>
    </source>
</evidence>
<dbReference type="Gene3D" id="3.40.50.300">
    <property type="entry name" value="P-loop containing nucleotide triphosphate hydrolases"/>
    <property type="match status" value="3"/>
</dbReference>
<organism evidence="5 6">
    <name type="scientific">Tetzosporium hominis</name>
    <dbReference type="NCBI Taxonomy" id="2020506"/>
    <lineage>
        <taxon>Bacteria</taxon>
        <taxon>Bacillati</taxon>
        <taxon>Bacillota</taxon>
        <taxon>Bacilli</taxon>
        <taxon>Bacillales</taxon>
        <taxon>Caryophanaceae</taxon>
        <taxon>Tetzosporium</taxon>
    </lineage>
</organism>
<keyword evidence="1" id="KW-0175">Coiled coil</keyword>
<feature type="domain" description="DNA2/NAM7 helicase helicase" evidence="3">
    <location>
        <begin position="811"/>
        <end position="972"/>
    </location>
</feature>
<dbReference type="SUPFAM" id="SSF52540">
    <property type="entry name" value="P-loop containing nucleoside triphosphate hydrolases"/>
    <property type="match status" value="1"/>
</dbReference>
<evidence type="ECO:0000259" key="3">
    <source>
        <dbReference type="Pfam" id="PF13086"/>
    </source>
</evidence>
<protein>
    <recommendedName>
        <fullName evidence="7">ATP-dependent helicase</fullName>
    </recommendedName>
</protein>